<dbReference type="AlphaFoldDB" id="A0A0A2A855"/>
<dbReference type="Gene3D" id="1.20.970.10">
    <property type="entry name" value="Transferase, Pyrimidine Nucleoside Phosphorylase, Chain C"/>
    <property type="match status" value="1"/>
</dbReference>
<gene>
    <name evidence="9" type="primary">trpD</name>
    <name evidence="12" type="ORF">EU95_0247</name>
</gene>
<dbReference type="GO" id="GO:0000287">
    <property type="term" value="F:magnesium ion binding"/>
    <property type="evidence" value="ECO:0007669"/>
    <property type="project" value="UniProtKB-UniRule"/>
</dbReference>
<keyword evidence="3 9" id="KW-0328">Glycosyltransferase</keyword>
<evidence type="ECO:0000256" key="7">
    <source>
        <dbReference type="ARBA" id="ARBA00052328"/>
    </source>
</evidence>
<feature type="binding site" evidence="9">
    <location>
        <position position="231"/>
    </location>
    <ligand>
        <name>Mg(2+)</name>
        <dbReference type="ChEBI" id="CHEBI:18420"/>
        <label>2</label>
    </ligand>
</feature>
<feature type="binding site" evidence="9">
    <location>
        <position position="232"/>
    </location>
    <ligand>
        <name>Mg(2+)</name>
        <dbReference type="ChEBI" id="CHEBI:18420"/>
        <label>2</label>
    </ligand>
</feature>
<feature type="binding site" evidence="9">
    <location>
        <begin position="96"/>
        <end position="99"/>
    </location>
    <ligand>
        <name>5-phospho-alpha-D-ribose 1-diphosphate</name>
        <dbReference type="ChEBI" id="CHEBI:58017"/>
    </ligand>
</feature>
<dbReference type="InterPro" id="IPR035902">
    <property type="entry name" value="Nuc_phospho_transferase"/>
</dbReference>
<dbReference type="GO" id="GO:0000162">
    <property type="term" value="P:L-tryptophan biosynthetic process"/>
    <property type="evidence" value="ECO:0007669"/>
    <property type="project" value="UniProtKB-UniRule"/>
</dbReference>
<dbReference type="InterPro" id="IPR017459">
    <property type="entry name" value="Glycosyl_Trfase_fam3_N_dom"/>
</dbReference>
<keyword evidence="9" id="KW-0479">Metal-binding</keyword>
<evidence type="ECO:0000256" key="9">
    <source>
        <dbReference type="HAMAP-Rule" id="MF_00211"/>
    </source>
</evidence>
<comment type="catalytic activity">
    <reaction evidence="7 9">
        <text>N-(5-phospho-beta-D-ribosyl)anthranilate + diphosphate = 5-phospho-alpha-D-ribose 1-diphosphate + anthranilate</text>
        <dbReference type="Rhea" id="RHEA:11768"/>
        <dbReference type="ChEBI" id="CHEBI:16567"/>
        <dbReference type="ChEBI" id="CHEBI:18277"/>
        <dbReference type="ChEBI" id="CHEBI:33019"/>
        <dbReference type="ChEBI" id="CHEBI:58017"/>
        <dbReference type="EC" id="2.4.2.18"/>
    </reaction>
</comment>
<dbReference type="EC" id="2.4.2.18" evidence="9"/>
<dbReference type="GO" id="GO:0005829">
    <property type="term" value="C:cytosol"/>
    <property type="evidence" value="ECO:0007669"/>
    <property type="project" value="TreeGrafter"/>
</dbReference>
<evidence type="ECO:0000256" key="1">
    <source>
        <dbReference type="ARBA" id="ARBA00004907"/>
    </source>
</evidence>
<dbReference type="eggNOG" id="COG0547">
    <property type="taxonomic scope" value="Bacteria"/>
</dbReference>
<feature type="binding site" evidence="9">
    <location>
        <begin position="89"/>
        <end position="90"/>
    </location>
    <ligand>
        <name>5-phospho-alpha-D-ribose 1-diphosphate</name>
        <dbReference type="ChEBI" id="CHEBI:58017"/>
    </ligand>
</feature>
<feature type="binding site" evidence="9">
    <location>
        <position position="98"/>
    </location>
    <ligand>
        <name>Mg(2+)</name>
        <dbReference type="ChEBI" id="CHEBI:18420"/>
        <label>1</label>
    </ligand>
</feature>
<reference evidence="13" key="1">
    <citation type="journal article" date="2014" name="Sci. Data">
        <title>Genomes of diverse isolates of the marine cyanobacterium Prochlorococcus.</title>
        <authorList>
            <person name="Biller S."/>
            <person name="Berube P."/>
            <person name="Thompson J."/>
            <person name="Kelly L."/>
            <person name="Roggensack S."/>
            <person name="Awad L."/>
            <person name="Roache-Johnson K."/>
            <person name="Ding H."/>
            <person name="Giovannoni S.J."/>
            <person name="Moore L.R."/>
            <person name="Chisholm S.W."/>
        </authorList>
    </citation>
    <scope>NUCLEOTIDE SEQUENCE [LARGE SCALE GENOMIC DNA]</scope>
    <source>
        <strain evidence="13">MIT 9201</strain>
    </source>
</reference>
<keyword evidence="6 9" id="KW-0057">Aromatic amino acid biosynthesis</keyword>
<protein>
    <recommendedName>
        <fullName evidence="9">Anthranilate phosphoribosyltransferase</fullName>
        <ecNumber evidence="9">2.4.2.18</ecNumber>
    </recommendedName>
</protein>
<organism evidence="12 13">
    <name type="scientific">Prochlorococcus marinus str. MIT 9201</name>
    <dbReference type="NCBI Taxonomy" id="93057"/>
    <lineage>
        <taxon>Bacteria</taxon>
        <taxon>Bacillati</taxon>
        <taxon>Cyanobacteriota</taxon>
        <taxon>Cyanophyceae</taxon>
        <taxon>Synechococcales</taxon>
        <taxon>Prochlorococcaceae</taxon>
        <taxon>Prochlorococcus</taxon>
    </lineage>
</organism>
<evidence type="ECO:0000313" key="13">
    <source>
        <dbReference type="Proteomes" id="UP000030355"/>
    </source>
</evidence>
<evidence type="ECO:0000256" key="6">
    <source>
        <dbReference type="ARBA" id="ARBA00023141"/>
    </source>
</evidence>
<dbReference type="RefSeq" id="WP_032521487.1">
    <property type="nucleotide sequence ID" value="NZ_CP138977.1"/>
</dbReference>
<dbReference type="Pfam" id="PF00591">
    <property type="entry name" value="Glycos_transf_3"/>
    <property type="match status" value="1"/>
</dbReference>
<dbReference type="PANTHER" id="PTHR43285:SF2">
    <property type="entry name" value="ANTHRANILATE PHOSPHORIBOSYLTRANSFERASE"/>
    <property type="match status" value="1"/>
</dbReference>
<comment type="caution">
    <text evidence="9">Lacks conserved residue(s) required for the propagation of feature annotation.</text>
</comment>
<dbReference type="Gene3D" id="3.40.1030.10">
    <property type="entry name" value="Nucleoside phosphorylase/phosphoribosyltransferase catalytic domain"/>
    <property type="match status" value="1"/>
</dbReference>
<dbReference type="SUPFAM" id="SSF52418">
    <property type="entry name" value="Nucleoside phosphorylase/phosphoribosyltransferase catalytic domain"/>
    <property type="match status" value="1"/>
</dbReference>
<comment type="pathway">
    <text evidence="1 9">Amino-acid biosynthesis; L-tryptophan biosynthesis; L-tryptophan from chorismate: step 2/5.</text>
</comment>
<dbReference type="SUPFAM" id="SSF47648">
    <property type="entry name" value="Nucleoside phosphorylase/phosphoribosyltransferase N-terminal domain"/>
    <property type="match status" value="1"/>
</dbReference>
<evidence type="ECO:0000313" key="12">
    <source>
        <dbReference type="EMBL" id="KGF97780.1"/>
    </source>
</evidence>
<dbReference type="InterPro" id="IPR036320">
    <property type="entry name" value="Glycosyl_Trfase_fam3_N_dom_sf"/>
</dbReference>
<evidence type="ECO:0000259" key="11">
    <source>
        <dbReference type="Pfam" id="PF02885"/>
    </source>
</evidence>
<accession>A0A0A2A855</accession>
<dbReference type="Proteomes" id="UP000030355">
    <property type="component" value="Unassembled WGS sequence"/>
</dbReference>
<dbReference type="InterPro" id="IPR000312">
    <property type="entry name" value="Glycosyl_Trfase_fam3"/>
</dbReference>
<dbReference type="GO" id="GO:0004048">
    <property type="term" value="F:anthranilate phosphoribosyltransferase activity"/>
    <property type="evidence" value="ECO:0007669"/>
    <property type="project" value="UniProtKB-UniRule"/>
</dbReference>
<dbReference type="HAMAP" id="MF_00211">
    <property type="entry name" value="TrpD"/>
    <property type="match status" value="1"/>
</dbReference>
<dbReference type="STRING" id="93057.EU95_0247"/>
<dbReference type="NCBIfam" id="TIGR01245">
    <property type="entry name" value="trpD"/>
    <property type="match status" value="1"/>
</dbReference>
<comment type="function">
    <text evidence="9">Catalyzes the transfer of the phosphoribosyl group of 5-phosphorylribose-1-pyrophosphate (PRPP) to anthranilate to yield N-(5'-phosphoribosyl)-anthranilate (PRA).</text>
</comment>
<keyword evidence="9" id="KW-0460">Magnesium</keyword>
<evidence type="ECO:0000256" key="8">
    <source>
        <dbReference type="ARBA" id="ARBA00061188"/>
    </source>
</evidence>
<comment type="caution">
    <text evidence="12">The sequence shown here is derived from an EMBL/GenBank/DDBJ whole genome shotgun (WGS) entry which is preliminary data.</text>
</comment>
<feature type="binding site" evidence="9">
    <location>
        <position position="94"/>
    </location>
    <ligand>
        <name>5-phospho-alpha-D-ribose 1-diphosphate</name>
        <dbReference type="ChEBI" id="CHEBI:58017"/>
    </ligand>
</feature>
<evidence type="ECO:0000256" key="4">
    <source>
        <dbReference type="ARBA" id="ARBA00022679"/>
    </source>
</evidence>
<comment type="similarity">
    <text evidence="9">Belongs to the anthranilate phosphoribosyltransferase family.</text>
</comment>
<feature type="domain" description="Glycosyl transferase family 3 N-terminal" evidence="11">
    <location>
        <begin position="9"/>
        <end position="68"/>
    </location>
</feature>
<comment type="similarity">
    <text evidence="8">In the C-terminal section; belongs to the anthranilate phosphoribosyltransferase family.</text>
</comment>
<dbReference type="EMBL" id="JNAL01000005">
    <property type="protein sequence ID" value="KGF97780.1"/>
    <property type="molecule type" value="Genomic_DNA"/>
</dbReference>
<evidence type="ECO:0000259" key="10">
    <source>
        <dbReference type="Pfam" id="PF00591"/>
    </source>
</evidence>
<keyword evidence="5 9" id="KW-0822">Tryptophan biosynthesis</keyword>
<feature type="binding site" evidence="9">
    <location>
        <position position="86"/>
    </location>
    <ligand>
        <name>5-phospho-alpha-D-ribose 1-diphosphate</name>
        <dbReference type="ChEBI" id="CHEBI:58017"/>
    </ligand>
</feature>
<name>A0A0A2A855_PROMR</name>
<dbReference type="Pfam" id="PF02885">
    <property type="entry name" value="Glycos_trans_3N"/>
    <property type="match status" value="1"/>
</dbReference>
<feature type="binding site" evidence="9">
    <location>
        <begin position="114"/>
        <end position="122"/>
    </location>
    <ligand>
        <name>5-phospho-alpha-D-ribose 1-diphosphate</name>
        <dbReference type="ChEBI" id="CHEBI:58017"/>
    </ligand>
</feature>
<dbReference type="InterPro" id="IPR005940">
    <property type="entry name" value="Anthranilate_Pribosyl_Tfrase"/>
</dbReference>
<feature type="domain" description="Glycosyl transferase family 3" evidence="10">
    <location>
        <begin position="81"/>
        <end position="328"/>
    </location>
</feature>
<comment type="cofactor">
    <cofactor evidence="9">
        <name>Mg(2+)</name>
        <dbReference type="ChEBI" id="CHEBI:18420"/>
    </cofactor>
    <text evidence="9">Binds 2 magnesium ions per monomer.</text>
</comment>
<dbReference type="FunFam" id="3.40.1030.10:FF:000002">
    <property type="entry name" value="Anthranilate phosphoribosyltransferase"/>
    <property type="match status" value="1"/>
</dbReference>
<feature type="binding site" evidence="9">
    <location>
        <position position="117"/>
    </location>
    <ligand>
        <name>anthranilate</name>
        <dbReference type="ChEBI" id="CHEBI:16567"/>
        <label>1</label>
    </ligand>
</feature>
<evidence type="ECO:0000256" key="2">
    <source>
        <dbReference type="ARBA" id="ARBA00022605"/>
    </source>
</evidence>
<comment type="subunit">
    <text evidence="9">Homodimer.</text>
</comment>
<dbReference type="PANTHER" id="PTHR43285">
    <property type="entry name" value="ANTHRANILATE PHOSPHORIBOSYLTRANSFERASE"/>
    <property type="match status" value="1"/>
</dbReference>
<keyword evidence="2 9" id="KW-0028">Amino-acid biosynthesis</keyword>
<evidence type="ECO:0000256" key="5">
    <source>
        <dbReference type="ARBA" id="ARBA00022822"/>
    </source>
</evidence>
<feature type="binding site" evidence="9">
    <location>
        <position position="232"/>
    </location>
    <ligand>
        <name>Mg(2+)</name>
        <dbReference type="ChEBI" id="CHEBI:18420"/>
        <label>1</label>
    </ligand>
</feature>
<evidence type="ECO:0000256" key="3">
    <source>
        <dbReference type="ARBA" id="ARBA00022676"/>
    </source>
</evidence>
<sequence>MFSNLSNAEILNNLLEGRNLDDLTSRSLMKRWLNDEISEVETGAFLSAFRAKSCTGVELSSMAEELLNVCKLPVARPNIYLVDTCGTGGDGANTFNISTAVAFVAASCGVKIAKHGNKSASGKVGSADVLLNLDLNLNCSLEKVIKAVSEIGITFLFAPVWHKSLIKLAPLRKTLGIRTVFNQLGPLVNPLRPNAQVLGVASEDLLKPMGKALLKMGMNRAIVVHGSGGLDEASLQGENKLVFVQNGELIFSGLNISDFNHENIANEELVVSDHESNEEILMSVLNGSGKKSHINVVALNAALVLWAAGIEDDLNEGFNKALFSINQGDPWKKFLLLKNYLSDN</sequence>
<proteinExistence type="inferred from homology"/>
<dbReference type="OrthoDB" id="9806430at2"/>
<feature type="binding site" evidence="9">
    <location>
        <position position="172"/>
    </location>
    <ligand>
        <name>anthranilate</name>
        <dbReference type="ChEBI" id="CHEBI:16567"/>
        <label>2</label>
    </ligand>
</feature>
<dbReference type="UniPathway" id="UPA00035">
    <property type="reaction ID" value="UER00041"/>
</dbReference>
<feature type="binding site" evidence="9">
    <location>
        <position position="126"/>
    </location>
    <ligand>
        <name>5-phospho-alpha-D-ribose 1-diphosphate</name>
        <dbReference type="ChEBI" id="CHEBI:58017"/>
    </ligand>
</feature>
<keyword evidence="4 9" id="KW-0808">Transferase</keyword>
<feature type="binding site" evidence="9">
    <location>
        <position position="86"/>
    </location>
    <ligand>
        <name>anthranilate</name>
        <dbReference type="ChEBI" id="CHEBI:16567"/>
        <label>1</label>
    </ligand>
</feature>